<evidence type="ECO:0000313" key="2">
    <source>
        <dbReference type="EMBL" id="TCK61893.1"/>
    </source>
</evidence>
<dbReference type="InterPro" id="IPR046735">
    <property type="entry name" value="PA2779-like"/>
</dbReference>
<organism evidence="2 3">
    <name type="scientific">Seleniivibrio woodruffii</name>
    <dbReference type="NCBI Taxonomy" id="1078050"/>
    <lineage>
        <taxon>Bacteria</taxon>
        <taxon>Pseudomonadati</taxon>
        <taxon>Deferribacterota</taxon>
        <taxon>Deferribacteres</taxon>
        <taxon>Deferribacterales</taxon>
        <taxon>Geovibrionaceae</taxon>
        <taxon>Seleniivibrio</taxon>
    </lineage>
</organism>
<reference evidence="2 3" key="1">
    <citation type="submission" date="2019-03" db="EMBL/GenBank/DDBJ databases">
        <title>Genomic Encyclopedia of Type Strains, Phase IV (KMG-IV): sequencing the most valuable type-strain genomes for metagenomic binning, comparative biology and taxonomic classification.</title>
        <authorList>
            <person name="Goeker M."/>
        </authorList>
    </citation>
    <scope>NUCLEOTIDE SEQUENCE [LARGE SCALE GENOMIC DNA]</scope>
    <source>
        <strain evidence="2 3">DSM 24984</strain>
    </source>
</reference>
<keyword evidence="1" id="KW-0732">Signal</keyword>
<dbReference type="AlphaFoldDB" id="A0A4R1KD26"/>
<dbReference type="EMBL" id="SMGG01000003">
    <property type="protein sequence ID" value="TCK61893.1"/>
    <property type="molecule type" value="Genomic_DNA"/>
</dbReference>
<sequence>MKTAQAIAFCILLTAFQANAALVQPDASGEKINSFIARQDVKASLEKLGISAAEAQARAAALSPQEAEKLAASIDNVPAAGGVLSVIEDLIMLFADMFVDILAAIF</sequence>
<protein>
    <submittedName>
        <fullName evidence="2">Uncharacterized protein</fullName>
    </submittedName>
</protein>
<dbReference type="Pfam" id="PF20332">
    <property type="entry name" value="DUF6627"/>
    <property type="match status" value="1"/>
</dbReference>
<dbReference type="RefSeq" id="WP_132871544.1">
    <property type="nucleotide sequence ID" value="NZ_SMGG01000003.1"/>
</dbReference>
<feature type="signal peptide" evidence="1">
    <location>
        <begin position="1"/>
        <end position="20"/>
    </location>
</feature>
<evidence type="ECO:0000313" key="3">
    <source>
        <dbReference type="Proteomes" id="UP000294614"/>
    </source>
</evidence>
<gene>
    <name evidence="2" type="ORF">C8D98_0399</name>
</gene>
<dbReference type="NCBIfam" id="NF033919">
    <property type="entry name" value="PA2779_fam"/>
    <property type="match status" value="1"/>
</dbReference>
<accession>A0A4R1KD26</accession>
<proteinExistence type="predicted"/>
<name>A0A4R1KD26_9BACT</name>
<keyword evidence="3" id="KW-1185">Reference proteome</keyword>
<comment type="caution">
    <text evidence="2">The sequence shown here is derived from an EMBL/GenBank/DDBJ whole genome shotgun (WGS) entry which is preliminary data.</text>
</comment>
<evidence type="ECO:0000256" key="1">
    <source>
        <dbReference type="SAM" id="SignalP"/>
    </source>
</evidence>
<feature type="chain" id="PRO_5020868732" evidence="1">
    <location>
        <begin position="21"/>
        <end position="106"/>
    </location>
</feature>
<dbReference type="Proteomes" id="UP000294614">
    <property type="component" value="Unassembled WGS sequence"/>
</dbReference>